<protein>
    <recommendedName>
        <fullName evidence="2 9">Protein RecA</fullName>
    </recommendedName>
    <alternativeName>
        <fullName evidence="8 9">Recombinase A</fullName>
    </alternativeName>
</protein>
<feature type="binding site" evidence="9">
    <location>
        <begin position="73"/>
        <end position="80"/>
    </location>
    <ligand>
        <name>ATP</name>
        <dbReference type="ChEBI" id="CHEBI:30616"/>
    </ligand>
</feature>
<dbReference type="CDD" id="cd00983">
    <property type="entry name" value="RecA"/>
    <property type="match status" value="1"/>
</dbReference>
<sequence length="354" mass="37241">MNTQGNGMTPEQKAKALDAALGAIGKQFGGEAIMRMGESPKKLLEAIPTGVLPIDIALGIGGLPKGRIIEMYGPESSGKTTVALHVLAQVQAAGGVAAFIDAEHALDPTYAQALGCDLNSMLVSQPDSGEQALEIVDTLARSQAVDLIVIDSVAALTPRAEIDGEMGDSHVGLQARLMSQGLRKLAGITQKGGTTIIFINQLREKIGVMFGSPETTPGGKALKFYASVRIDIRRIGSVKDGDQFIGNRTKVKIVKNKVAPPFKVTEFTIVFGRGAANELAVLDLGVEHGVIRKAGAWYSYDGEQIGQGAAKSGEFLLEHPEVLAEIELKVREAAGLISAEPNTGTDDAEDLMDA</sequence>
<dbReference type="GO" id="GO:0005524">
    <property type="term" value="F:ATP binding"/>
    <property type="evidence" value="ECO:0007669"/>
    <property type="project" value="UniProtKB-UniRule"/>
</dbReference>
<feature type="domain" description="RecA family profile 2" evidence="13">
    <location>
        <begin position="207"/>
        <end position="278"/>
    </location>
</feature>
<dbReference type="InterPro" id="IPR049428">
    <property type="entry name" value="RecA-like_N"/>
</dbReference>
<dbReference type="GO" id="GO:0003697">
    <property type="term" value="F:single-stranded DNA binding"/>
    <property type="evidence" value="ECO:0007669"/>
    <property type="project" value="UniProtKB-UniRule"/>
</dbReference>
<evidence type="ECO:0000256" key="7">
    <source>
        <dbReference type="ARBA" id="ARBA00023236"/>
    </source>
</evidence>
<name>A0A346Y1P2_9ACTN</name>
<evidence type="ECO:0000256" key="6">
    <source>
        <dbReference type="ARBA" id="ARBA00023172"/>
    </source>
</evidence>
<evidence type="ECO:0000259" key="12">
    <source>
        <dbReference type="PROSITE" id="PS50162"/>
    </source>
</evidence>
<dbReference type="InterPro" id="IPR020584">
    <property type="entry name" value="DNA_recomb/repair_RecA_CS"/>
</dbReference>
<evidence type="ECO:0000256" key="5">
    <source>
        <dbReference type="ARBA" id="ARBA00023125"/>
    </source>
</evidence>
<dbReference type="PRINTS" id="PR00142">
    <property type="entry name" value="RECA"/>
</dbReference>
<keyword evidence="3 9" id="KW-0547">Nucleotide-binding</keyword>
<dbReference type="GO" id="GO:0006281">
    <property type="term" value="P:DNA repair"/>
    <property type="evidence" value="ECO:0007669"/>
    <property type="project" value="UniProtKB-UniRule"/>
</dbReference>
<dbReference type="Proteomes" id="UP000264006">
    <property type="component" value="Chromosome"/>
</dbReference>
<dbReference type="InterPro" id="IPR020588">
    <property type="entry name" value="RecA_ATP-bd"/>
</dbReference>
<dbReference type="InterPro" id="IPR003593">
    <property type="entry name" value="AAA+_ATPase"/>
</dbReference>
<keyword evidence="4 9" id="KW-0067">ATP-binding</keyword>
<evidence type="ECO:0000256" key="10">
    <source>
        <dbReference type="RuleBase" id="RU000526"/>
    </source>
</evidence>
<dbReference type="Gene3D" id="3.40.50.300">
    <property type="entry name" value="P-loop containing nucleotide triphosphate hydrolases"/>
    <property type="match status" value="1"/>
</dbReference>
<dbReference type="NCBIfam" id="TIGR02012">
    <property type="entry name" value="tigrfam_recA"/>
    <property type="match status" value="1"/>
</dbReference>
<dbReference type="GO" id="GO:0009432">
    <property type="term" value="P:SOS response"/>
    <property type="evidence" value="ECO:0007669"/>
    <property type="project" value="UniProtKB-UniRule"/>
</dbReference>
<dbReference type="PROSITE" id="PS00321">
    <property type="entry name" value="RECA_1"/>
    <property type="match status" value="1"/>
</dbReference>
<dbReference type="SMART" id="SM00382">
    <property type="entry name" value="AAA"/>
    <property type="match status" value="1"/>
</dbReference>
<comment type="subcellular location">
    <subcellularLocation>
        <location evidence="9">Cytoplasm</location>
    </subcellularLocation>
</comment>
<reference evidence="14 15" key="1">
    <citation type="submission" date="2018-09" db="EMBL/GenBank/DDBJ databases">
        <title>Complete genome sequence of Euzebya sp. DY32-46 isolated from seawater of Pacific Ocean.</title>
        <authorList>
            <person name="Xu L."/>
            <person name="Wu Y.-H."/>
            <person name="Xu X.-W."/>
        </authorList>
    </citation>
    <scope>NUCLEOTIDE SEQUENCE [LARGE SCALE GENOMIC DNA]</scope>
    <source>
        <strain evidence="14 15">DY32-46</strain>
    </source>
</reference>
<keyword evidence="7 9" id="KW-0742">SOS response</keyword>
<evidence type="ECO:0000256" key="3">
    <source>
        <dbReference type="ARBA" id="ARBA00022741"/>
    </source>
</evidence>
<proteinExistence type="inferred from homology"/>
<evidence type="ECO:0000259" key="13">
    <source>
        <dbReference type="PROSITE" id="PS50163"/>
    </source>
</evidence>
<keyword evidence="9 11" id="KW-0227">DNA damage</keyword>
<feature type="domain" description="RecA family profile 1" evidence="12">
    <location>
        <begin position="43"/>
        <end position="202"/>
    </location>
</feature>
<evidence type="ECO:0000256" key="1">
    <source>
        <dbReference type="ARBA" id="ARBA00009391"/>
    </source>
</evidence>
<keyword evidence="9 10" id="KW-0234">DNA repair</keyword>
<dbReference type="KEGG" id="euz:DVS28_a3716"/>
<evidence type="ECO:0000256" key="8">
    <source>
        <dbReference type="ARBA" id="ARBA00033319"/>
    </source>
</evidence>
<comment type="function">
    <text evidence="9">Can catalyze the hydrolysis of ATP in the presence of single-stranded DNA, the ATP-dependent uptake of single-stranded DNA by duplex DNA, and the ATP-dependent hybridization of homologous single-stranded DNAs. It interacts with LexA causing its activation and leading to its autocatalytic cleavage.</text>
</comment>
<dbReference type="GO" id="GO:0005829">
    <property type="term" value="C:cytosol"/>
    <property type="evidence" value="ECO:0007669"/>
    <property type="project" value="TreeGrafter"/>
</dbReference>
<organism evidence="14 15">
    <name type="scientific">Euzebya pacifica</name>
    <dbReference type="NCBI Taxonomy" id="1608957"/>
    <lineage>
        <taxon>Bacteria</taxon>
        <taxon>Bacillati</taxon>
        <taxon>Actinomycetota</taxon>
        <taxon>Nitriliruptoria</taxon>
        <taxon>Euzebyales</taxon>
    </lineage>
</organism>
<dbReference type="SUPFAM" id="SSF52540">
    <property type="entry name" value="P-loop containing nucleoside triphosphate hydrolases"/>
    <property type="match status" value="1"/>
</dbReference>
<evidence type="ECO:0000313" key="14">
    <source>
        <dbReference type="EMBL" id="AXV08389.1"/>
    </source>
</evidence>
<gene>
    <name evidence="9" type="primary">recA</name>
    <name evidence="14" type="ORF">DVS28_a3716</name>
</gene>
<dbReference type="InterPro" id="IPR023400">
    <property type="entry name" value="RecA_C_sf"/>
</dbReference>
<dbReference type="FunFam" id="3.40.50.300:FF:000087">
    <property type="entry name" value="Recombinase RecA"/>
    <property type="match status" value="1"/>
</dbReference>
<comment type="similarity">
    <text evidence="1 9 11">Belongs to the RecA family.</text>
</comment>
<evidence type="ECO:0000256" key="11">
    <source>
        <dbReference type="RuleBase" id="RU004527"/>
    </source>
</evidence>
<evidence type="ECO:0000256" key="9">
    <source>
        <dbReference type="HAMAP-Rule" id="MF_00268"/>
    </source>
</evidence>
<dbReference type="RefSeq" id="WP_281273481.1">
    <property type="nucleotide sequence ID" value="NZ_CAXIBR010000040.1"/>
</dbReference>
<dbReference type="HAMAP" id="MF_00268">
    <property type="entry name" value="RecA"/>
    <property type="match status" value="1"/>
</dbReference>
<dbReference type="InterPro" id="IPR049261">
    <property type="entry name" value="RecA-like_C"/>
</dbReference>
<keyword evidence="15" id="KW-1185">Reference proteome</keyword>
<dbReference type="AlphaFoldDB" id="A0A346Y1P2"/>
<dbReference type="InterPro" id="IPR027417">
    <property type="entry name" value="P-loop_NTPase"/>
</dbReference>
<evidence type="ECO:0000313" key="15">
    <source>
        <dbReference type="Proteomes" id="UP000264006"/>
    </source>
</evidence>
<accession>A0A346Y1P2</accession>
<evidence type="ECO:0000256" key="2">
    <source>
        <dbReference type="ARBA" id="ARBA00015553"/>
    </source>
</evidence>
<dbReference type="Pfam" id="PF00154">
    <property type="entry name" value="RecA_N"/>
    <property type="match status" value="1"/>
</dbReference>
<keyword evidence="9" id="KW-0963">Cytoplasm</keyword>
<dbReference type="GO" id="GO:0006310">
    <property type="term" value="P:DNA recombination"/>
    <property type="evidence" value="ECO:0007669"/>
    <property type="project" value="UniProtKB-UniRule"/>
</dbReference>
<dbReference type="GO" id="GO:0003684">
    <property type="term" value="F:damaged DNA binding"/>
    <property type="evidence" value="ECO:0007669"/>
    <property type="project" value="UniProtKB-UniRule"/>
</dbReference>
<dbReference type="PROSITE" id="PS50163">
    <property type="entry name" value="RECA_3"/>
    <property type="match status" value="1"/>
</dbReference>
<dbReference type="EMBL" id="CP031165">
    <property type="protein sequence ID" value="AXV08389.1"/>
    <property type="molecule type" value="Genomic_DNA"/>
</dbReference>
<dbReference type="SUPFAM" id="SSF54752">
    <property type="entry name" value="RecA protein, C-terminal domain"/>
    <property type="match status" value="1"/>
</dbReference>
<dbReference type="GO" id="GO:0140664">
    <property type="term" value="F:ATP-dependent DNA damage sensor activity"/>
    <property type="evidence" value="ECO:0007669"/>
    <property type="project" value="InterPro"/>
</dbReference>
<dbReference type="InterPro" id="IPR020587">
    <property type="entry name" value="RecA_monomer-monomer_interface"/>
</dbReference>
<evidence type="ECO:0000256" key="4">
    <source>
        <dbReference type="ARBA" id="ARBA00022840"/>
    </source>
</evidence>
<dbReference type="InterPro" id="IPR013765">
    <property type="entry name" value="DNA_recomb/repair_RecA"/>
</dbReference>
<dbReference type="PROSITE" id="PS50162">
    <property type="entry name" value="RECA_2"/>
    <property type="match status" value="1"/>
</dbReference>
<keyword evidence="5 9" id="KW-0238">DNA-binding</keyword>
<dbReference type="PANTHER" id="PTHR45900:SF1">
    <property type="entry name" value="MITOCHONDRIAL DNA REPAIR PROTEIN RECA HOMOLOG-RELATED"/>
    <property type="match status" value="1"/>
</dbReference>
<dbReference type="Pfam" id="PF21096">
    <property type="entry name" value="RecA_C"/>
    <property type="match status" value="1"/>
</dbReference>
<dbReference type="PANTHER" id="PTHR45900">
    <property type="entry name" value="RECA"/>
    <property type="match status" value="1"/>
</dbReference>
<keyword evidence="6 9" id="KW-0233">DNA recombination</keyword>